<dbReference type="InterPro" id="IPR000787">
    <property type="entry name" value="Peptidase_M29"/>
</dbReference>
<keyword evidence="2" id="KW-0482">Metalloprotease</keyword>
<dbReference type="AlphaFoldDB" id="A0A0C1R4A4"/>
<dbReference type="SUPFAM" id="SSF144052">
    <property type="entry name" value="Thermophilic metalloprotease-like"/>
    <property type="match status" value="1"/>
</dbReference>
<proteinExistence type="predicted"/>
<evidence type="ECO:0000256" key="1">
    <source>
        <dbReference type="ARBA" id="ARBA00022723"/>
    </source>
</evidence>
<dbReference type="OrthoDB" id="9803993at2"/>
<dbReference type="InterPro" id="IPR052170">
    <property type="entry name" value="M29_Exopeptidase"/>
</dbReference>
<organism evidence="2 3">
    <name type="scientific">Clostridium argentinense CDC 2741</name>
    <dbReference type="NCBI Taxonomy" id="1418104"/>
    <lineage>
        <taxon>Bacteria</taxon>
        <taxon>Bacillati</taxon>
        <taxon>Bacillota</taxon>
        <taxon>Clostridia</taxon>
        <taxon>Eubacteriales</taxon>
        <taxon>Clostridiaceae</taxon>
        <taxon>Clostridium</taxon>
    </lineage>
</organism>
<protein>
    <submittedName>
        <fullName evidence="2">Thermophilic metalloprotease family protein</fullName>
    </submittedName>
</protein>
<gene>
    <name evidence="2" type="ORF">U732_2840</name>
</gene>
<dbReference type="PANTHER" id="PTHR34448">
    <property type="entry name" value="AMINOPEPTIDASE"/>
    <property type="match status" value="1"/>
</dbReference>
<sequence>MNFCDFNEVDYKNSVAIIKSIAAKEKCCCDSSKFCLFLREIASFISNLCDLEEKLNDEYFKSKSFEELLEENHKLYEPIRGENYKTSYCNPSYAVEVFGEELGKIASMLANKYREYIKYAFLHKKARINAYNKLFLDLYNYVINHEVNAEKIKDLIFEFEKSVVEFEFKERLSDLFIKTSSYVKTIVEDEDLSDLRYLFKYGEYISDNEIKTAKFLNNYDKVDTIANTVCEAYISGFKRDNKDYTKKSTALLIVYVGQEQITRALIKKLKAYGLDSILSKADTTDANKQLTYDHRFDIGLFFNKGYADLKIEASKKKLEEFREDLAKYSGILVFESFGEIPFAPESKKEALKLSEEQSALFQECKNNIRREEDKYLPEAETSFTIIAFPTPEIGEKFEEIFEDTLEINMLDSKKYEVIQQKIIDVLDKGEFVHVKGKGANKTDIMVKMHELKNPEKETNFENCVADVNIPVGEVFTSPVLKDTNGILHVEEVYLDDLKYNNLELKFKDGFVEEYNCTNFEEEEENKKYIQENLLFPNKTLPLGEFAIGTNTLAYVIAQKYGIVNLLPILIVEKMGPHFAVGDTCFSYCEDLPVYNPDNKEIIARDNEKSILRKANPQEAYTGCHTDITLPYDGLEFISVITKSGEKIDIIRDGRFVVEGTEELNKVFK</sequence>
<evidence type="ECO:0000313" key="3">
    <source>
        <dbReference type="Proteomes" id="UP000031366"/>
    </source>
</evidence>
<name>A0A0C1R4A4_9CLOT</name>
<comment type="caution">
    <text evidence="2">The sequence shown here is derived from an EMBL/GenBank/DDBJ whole genome shotgun (WGS) entry which is preliminary data.</text>
</comment>
<keyword evidence="2" id="KW-0645">Protease</keyword>
<dbReference type="GO" id="GO:0008237">
    <property type="term" value="F:metallopeptidase activity"/>
    <property type="evidence" value="ECO:0007669"/>
    <property type="project" value="UniProtKB-KW"/>
</dbReference>
<accession>A0A0C1R4A4</accession>
<dbReference type="GO" id="GO:0004177">
    <property type="term" value="F:aminopeptidase activity"/>
    <property type="evidence" value="ECO:0007669"/>
    <property type="project" value="InterPro"/>
</dbReference>
<reference evidence="2 3" key="1">
    <citation type="journal article" date="2015" name="Infect. Genet. Evol.">
        <title>Genomic sequences of six botulinum neurotoxin-producing strains representing three clostridial species illustrate the mobility and diversity of botulinum neurotoxin genes.</title>
        <authorList>
            <person name="Smith T.J."/>
            <person name="Hill K.K."/>
            <person name="Xie G."/>
            <person name="Foley B.T."/>
            <person name="Williamson C.H."/>
            <person name="Foster J.T."/>
            <person name="Johnson S.L."/>
            <person name="Chertkov O."/>
            <person name="Teshima H."/>
            <person name="Gibbons H.S."/>
            <person name="Johnsky L.A."/>
            <person name="Karavis M.A."/>
            <person name="Smith L.A."/>
        </authorList>
    </citation>
    <scope>NUCLEOTIDE SEQUENCE [LARGE SCALE GENOMIC DNA]</scope>
    <source>
        <strain evidence="2 3">CDC 2741</strain>
    </source>
</reference>
<dbReference type="GO" id="GO:0006508">
    <property type="term" value="P:proteolysis"/>
    <property type="evidence" value="ECO:0007669"/>
    <property type="project" value="UniProtKB-KW"/>
</dbReference>
<dbReference type="PANTHER" id="PTHR34448:SF3">
    <property type="entry name" value="AMINOPEPTIDASE AMPS"/>
    <property type="match status" value="1"/>
</dbReference>
<dbReference type="GO" id="GO:0046872">
    <property type="term" value="F:metal ion binding"/>
    <property type="evidence" value="ECO:0007669"/>
    <property type="project" value="UniProtKB-KW"/>
</dbReference>
<dbReference type="RefSeq" id="WP_039635488.1">
    <property type="nucleotide sequence ID" value="NZ_AYSO01000019.1"/>
</dbReference>
<dbReference type="Pfam" id="PF02073">
    <property type="entry name" value="Peptidase_M29"/>
    <property type="match status" value="1"/>
</dbReference>
<keyword evidence="3" id="KW-1185">Reference proteome</keyword>
<dbReference type="EMBL" id="AYSO01000019">
    <property type="protein sequence ID" value="KIE45331.1"/>
    <property type="molecule type" value="Genomic_DNA"/>
</dbReference>
<keyword evidence="2" id="KW-0378">Hydrolase</keyword>
<keyword evidence="1" id="KW-0479">Metal-binding</keyword>
<dbReference type="Proteomes" id="UP000031366">
    <property type="component" value="Unassembled WGS sequence"/>
</dbReference>
<evidence type="ECO:0000313" key="2">
    <source>
        <dbReference type="EMBL" id="KIE45331.1"/>
    </source>
</evidence>
<dbReference type="STRING" id="29341.RSJ17_20060"/>